<accession>A0A8C2DCB5</accession>
<dbReference type="Proteomes" id="UP000694701">
    <property type="component" value="Unplaced"/>
</dbReference>
<dbReference type="AlphaFoldDB" id="A0A8C2DCB5"/>
<protein>
    <submittedName>
        <fullName evidence="1">Uncharacterized protein</fullName>
    </submittedName>
</protein>
<name>A0A8C2DCB5_CYPCA</name>
<reference evidence="1" key="1">
    <citation type="submission" date="2025-08" db="UniProtKB">
        <authorList>
            <consortium name="Ensembl"/>
        </authorList>
    </citation>
    <scope>IDENTIFICATION</scope>
</reference>
<organism evidence="1 2">
    <name type="scientific">Cyprinus carpio</name>
    <name type="common">Common carp</name>
    <dbReference type="NCBI Taxonomy" id="7962"/>
    <lineage>
        <taxon>Eukaryota</taxon>
        <taxon>Metazoa</taxon>
        <taxon>Chordata</taxon>
        <taxon>Craniata</taxon>
        <taxon>Vertebrata</taxon>
        <taxon>Euteleostomi</taxon>
        <taxon>Actinopterygii</taxon>
        <taxon>Neopterygii</taxon>
        <taxon>Teleostei</taxon>
        <taxon>Ostariophysi</taxon>
        <taxon>Cypriniformes</taxon>
        <taxon>Cyprinidae</taxon>
        <taxon>Cyprininae</taxon>
        <taxon>Cyprinus</taxon>
    </lineage>
</organism>
<evidence type="ECO:0000313" key="2">
    <source>
        <dbReference type="Proteomes" id="UP000694701"/>
    </source>
</evidence>
<proteinExistence type="predicted"/>
<dbReference type="Ensembl" id="ENSCCRT00020025865.1">
    <property type="protein sequence ID" value="ENSCCRP00020023591.1"/>
    <property type="gene ID" value="ENSCCRG00020010921.1"/>
</dbReference>
<sequence>MINKIFDRLPCILGVNGSTRLPGVALGSEDEMKLRESVACQVNLFMQLRL</sequence>
<evidence type="ECO:0000313" key="1">
    <source>
        <dbReference type="Ensembl" id="ENSCCRP00020023591.1"/>
    </source>
</evidence>